<evidence type="ECO:0000313" key="1">
    <source>
        <dbReference type="EMBL" id="SFF71404.1"/>
    </source>
</evidence>
<proteinExistence type="predicted"/>
<evidence type="ECO:0000313" key="2">
    <source>
        <dbReference type="Proteomes" id="UP000181942"/>
    </source>
</evidence>
<organism evidence="1 2">
    <name type="scientific">Streptomyces mirabilis</name>
    <dbReference type="NCBI Taxonomy" id="68239"/>
    <lineage>
        <taxon>Bacteria</taxon>
        <taxon>Bacillati</taxon>
        <taxon>Actinomycetota</taxon>
        <taxon>Actinomycetes</taxon>
        <taxon>Kitasatosporales</taxon>
        <taxon>Streptomycetaceae</taxon>
        <taxon>Streptomyces</taxon>
    </lineage>
</organism>
<reference evidence="1 2" key="1">
    <citation type="submission" date="2016-10" db="EMBL/GenBank/DDBJ databases">
        <authorList>
            <person name="de Groot N.N."/>
        </authorList>
    </citation>
    <scope>NUCLEOTIDE SEQUENCE [LARGE SCALE GENOMIC DNA]</scope>
    <source>
        <strain evidence="1 2">OK461</strain>
    </source>
</reference>
<accession>A0A1I2KWL4</accession>
<dbReference type="Proteomes" id="UP000181942">
    <property type="component" value="Unassembled WGS sequence"/>
</dbReference>
<protein>
    <submittedName>
        <fullName evidence="1">Uncharacterized protein</fullName>
    </submittedName>
</protein>
<gene>
    <name evidence="1" type="ORF">SAMN02787118_11134</name>
</gene>
<name>A0A1I2KWL4_9ACTN</name>
<dbReference type="EMBL" id="FONR01000011">
    <property type="protein sequence ID" value="SFF71404.1"/>
    <property type="molecule type" value="Genomic_DNA"/>
</dbReference>
<sequence length="70" mass="7928">MSDRDKHTEILALRHQITCSSSQLSTNQRTPTKASAGARVRDGYVDINMVSQVRQRDEVWPSHHTPQLGQ</sequence>
<dbReference type="AlphaFoldDB" id="A0A1I2KWL4"/>